<name>A0A017RV15_9CLOT</name>
<accession>A0A017RV15</accession>
<sequence>MDEPKFKGKELIRASKGTDKDILTVLLEPDKLYTEKEVQKLVKDFTKMEVK</sequence>
<dbReference type="Proteomes" id="UP000019681">
    <property type="component" value="Unassembled WGS sequence"/>
</dbReference>
<organism evidence="1 2">
    <name type="scientific">Fervidicella metallireducens AeB</name>
    <dbReference type="NCBI Taxonomy" id="1403537"/>
    <lineage>
        <taxon>Bacteria</taxon>
        <taxon>Bacillati</taxon>
        <taxon>Bacillota</taxon>
        <taxon>Clostridia</taxon>
        <taxon>Eubacteriales</taxon>
        <taxon>Clostridiaceae</taxon>
        <taxon>Fervidicella</taxon>
    </lineage>
</organism>
<dbReference type="RefSeq" id="WP_161633610.1">
    <property type="nucleotide sequence ID" value="NZ_AZQP01000024.1"/>
</dbReference>
<dbReference type="STRING" id="1403537.Q428_08700"/>
<gene>
    <name evidence="1" type="ORF">Q428_08700</name>
</gene>
<dbReference type="EMBL" id="AZQP01000024">
    <property type="protein sequence ID" value="EYE88269.1"/>
    <property type="molecule type" value="Genomic_DNA"/>
</dbReference>
<comment type="caution">
    <text evidence="1">The sequence shown here is derived from an EMBL/GenBank/DDBJ whole genome shotgun (WGS) entry which is preliminary data.</text>
</comment>
<protein>
    <submittedName>
        <fullName evidence="1">Uncharacterized protein</fullName>
    </submittedName>
</protein>
<keyword evidence="2" id="KW-1185">Reference proteome</keyword>
<evidence type="ECO:0000313" key="2">
    <source>
        <dbReference type="Proteomes" id="UP000019681"/>
    </source>
</evidence>
<dbReference type="AlphaFoldDB" id="A0A017RV15"/>
<evidence type="ECO:0000313" key="1">
    <source>
        <dbReference type="EMBL" id="EYE88269.1"/>
    </source>
</evidence>
<proteinExistence type="predicted"/>
<reference evidence="1 2" key="1">
    <citation type="journal article" date="2014" name="Genome Announc.">
        <title>Draft Genome Sequence of Fervidicella metallireducens Strain AeBT, an Iron-Reducing Thermoanaerobe from the Great Artesian Basin.</title>
        <authorList>
            <person name="Patel B.K."/>
        </authorList>
    </citation>
    <scope>NUCLEOTIDE SEQUENCE [LARGE SCALE GENOMIC DNA]</scope>
    <source>
        <strain evidence="1 2">AeB</strain>
    </source>
</reference>